<keyword evidence="2" id="KW-0479">Metal-binding</keyword>
<dbReference type="Gene3D" id="3.30.160.60">
    <property type="entry name" value="Classic Zinc Finger"/>
    <property type="match status" value="1"/>
</dbReference>
<evidence type="ECO:0000256" key="6">
    <source>
        <dbReference type="ARBA" id="ARBA00023054"/>
    </source>
</evidence>
<evidence type="ECO:0000256" key="1">
    <source>
        <dbReference type="ARBA" id="ARBA00004123"/>
    </source>
</evidence>
<feature type="region of interest" description="Disordered" evidence="11">
    <location>
        <begin position="780"/>
        <end position="800"/>
    </location>
</feature>
<dbReference type="SMART" id="SM00184">
    <property type="entry name" value="RING"/>
    <property type="match status" value="3"/>
</dbReference>
<keyword evidence="8" id="KW-0539">Nucleus</keyword>
<gene>
    <name evidence="17" type="primary">LOC106460471</name>
</gene>
<evidence type="ECO:0000313" key="16">
    <source>
        <dbReference type="Proteomes" id="UP000694941"/>
    </source>
</evidence>
<dbReference type="PROSITE" id="PS50119">
    <property type="entry name" value="ZF_BBOX"/>
    <property type="match status" value="2"/>
</dbReference>
<dbReference type="PRINTS" id="PR00503">
    <property type="entry name" value="BROMODOMAIN"/>
</dbReference>
<comment type="subcellular location">
    <subcellularLocation>
        <location evidence="1">Nucleus</location>
    </subcellularLocation>
</comment>
<evidence type="ECO:0000256" key="8">
    <source>
        <dbReference type="ARBA" id="ARBA00023242"/>
    </source>
</evidence>
<dbReference type="SMART" id="SM00336">
    <property type="entry name" value="BBOX"/>
    <property type="match status" value="2"/>
</dbReference>
<feature type="compositionally biased region" description="Polar residues" evidence="11">
    <location>
        <begin position="614"/>
        <end position="629"/>
    </location>
</feature>
<keyword evidence="3" id="KW-0677">Repeat</keyword>
<proteinExistence type="predicted"/>
<dbReference type="SMART" id="SM00297">
    <property type="entry name" value="BROMO"/>
    <property type="match status" value="1"/>
</dbReference>
<dbReference type="SMART" id="SM00249">
    <property type="entry name" value="PHD"/>
    <property type="match status" value="1"/>
</dbReference>
<dbReference type="SUPFAM" id="SSF57850">
    <property type="entry name" value="RING/U-box"/>
    <property type="match status" value="1"/>
</dbReference>
<dbReference type="InterPro" id="IPR011011">
    <property type="entry name" value="Znf_FYVE_PHD"/>
</dbReference>
<evidence type="ECO:0000256" key="2">
    <source>
        <dbReference type="ARBA" id="ARBA00022723"/>
    </source>
</evidence>
<feature type="compositionally biased region" description="Low complexity" evidence="11">
    <location>
        <begin position="864"/>
        <end position="874"/>
    </location>
</feature>
<feature type="domain" description="Bromo" evidence="12">
    <location>
        <begin position="1267"/>
        <end position="1340"/>
    </location>
</feature>
<dbReference type="InterPro" id="IPR003649">
    <property type="entry name" value="Bbox_C"/>
</dbReference>
<feature type="compositionally biased region" description="Polar residues" evidence="11">
    <location>
        <begin position="460"/>
        <end position="469"/>
    </location>
</feature>
<feature type="domain" description="B box-type" evidence="15">
    <location>
        <begin position="170"/>
        <end position="211"/>
    </location>
</feature>
<feature type="domain" description="RING-type" evidence="14">
    <location>
        <begin position="25"/>
        <end position="80"/>
    </location>
</feature>
<keyword evidence="4 9" id="KW-0863">Zinc-finger</keyword>
<dbReference type="InterPro" id="IPR001965">
    <property type="entry name" value="Znf_PHD"/>
</dbReference>
<feature type="domain" description="PHD-type" evidence="13">
    <location>
        <begin position="1184"/>
        <end position="1231"/>
    </location>
</feature>
<feature type="compositionally biased region" description="Low complexity" evidence="11">
    <location>
        <begin position="557"/>
        <end position="585"/>
    </location>
</feature>
<reference evidence="17" key="1">
    <citation type="submission" date="2025-08" db="UniProtKB">
        <authorList>
            <consortium name="RefSeq"/>
        </authorList>
    </citation>
    <scope>IDENTIFICATION</scope>
    <source>
        <tissue evidence="17">Muscle</tissue>
    </source>
</reference>
<dbReference type="PANTHER" id="PTHR45915:SF6">
    <property type="entry name" value="E3 UBIQUITIN-PROTEIN LIGASE TRIM33"/>
    <property type="match status" value="1"/>
</dbReference>
<dbReference type="Gene3D" id="1.20.920.10">
    <property type="entry name" value="Bromodomain-like"/>
    <property type="match status" value="1"/>
</dbReference>
<dbReference type="Pfam" id="PF00628">
    <property type="entry name" value="PHD"/>
    <property type="match status" value="1"/>
</dbReference>
<feature type="region of interest" description="Disordered" evidence="11">
    <location>
        <begin position="424"/>
        <end position="499"/>
    </location>
</feature>
<sequence>METNSTSEIEQVSGNETPEWVDSKCVFCKQELKEGNEPRLLPCLHGACKACVSAESVPSPASVSTYSMPVTKPVTCPACNEEINPGNAIDHLFILENVAQANESLEGYEKKAPCCTSCEDSAPASGFCTDCQEWLCEMCIQAHQRVKVTKDHSVRPRDDMEGEKTSSLDQKYLFCPLHSKEPLKLYCESCDKLTCRDCQLLEHKDHKYQFLSAACEQHKLYLSTLLTKIKEKQNYIENARSLISKRQDEVSEREKEVTQEIKMFAVKFITEINRRGKLLLQELNEVCSRKKKQLTMKNEELVSLSQRLYHCQRFAESVITKGSDIALVYSKKALTNQLRHVLRRRCEVPNPQHMVDIKFAYESQFLSEYISHLGCLMVDQQPVGGMLPGGIGRGQQVVNPSLRMQAPSITHGTQVTANNQPVCTVSSDRSKQRAWPSPRQPYKPRGMIPPQGGRPPGSYGNVSGTNMSVRSRGPVMAQPLNKGYPQQQVSSSTHSNLAGHSPVQLRNLLSTSQQQGISPRSNQTTANWQQRMPGNQVRGPNPQMVQQTRPYPVQLRPANPQASPSPSQASPSSVSLSLPVSLNSNITISPVKTPVTSNRQSSQVQAQRSVTSRTSSQPNQQKSIPLSTPNLPPGLQIMPHPPPRQPSPSQVIVIDDDPAPVTTTTSTVTMSHARSMANTSRLSHFSPGNNSSPGTVNRVNHPPSHDNRMHSSPIINHIANRTNVSPGSNPLPSYIVPSTTINTASVSIHGTIPDSVSLSTPQTTMVQSQDRATGIGVQINGEHKSSGDQMPTCSGQGYPPKEESIVDAASRILSEFANQSIGSILKDEDKGTTDDGSSGEKSKESMLSLTSRKEGRRGSTLAADSSSSPVPVVTIDDDPDPSVSNPIIVSVTGGTESVQAAENNYTKETNSDEKIGNDVGAETENNSKGENKVKNRKGSKELDRKDTEEISMRECEEKIRTESEETNSEDSSETSKRDLHEKTKKDPLNKTKKEHKEKIKRESQEKAKRESQEKTSRDSQERTKKDSVENSRRESQETSNSVDSQRKFRRESQESSSSNDSTLKIRIKKKSKEKIDDSPRETSKEKWNSEENNRSLLEDLQSLEDLLKTSSSGLTVSEVRVNSSGLEISKVGAKSSNEEKTPLKDTVATITKTFVNGQGKKELSMAVLKSMEKTSNHSVDDPNEDWCAVCHDGGELLCCSNCPRVYHLNCHVPALLTTPNEDWACLMCTDIRNGSLTRDSSGSKRKNPLGLSGHELTCCEKILLELFCHDASLPFHEPVSKTQVPNYYKVITKPMDMLTIKQKLSPNHFSHYGTMDELVSDIHLIFSNCFTFNPEGSSLYNAAKILKGFFCDLLKKYLPEYNFELTTPSPEIQDSAHSDGETSKAKRQCKELPDDTMIQY</sequence>
<feature type="compositionally biased region" description="Basic and acidic residues" evidence="11">
    <location>
        <begin position="1044"/>
        <end position="1053"/>
    </location>
</feature>
<feature type="compositionally biased region" description="Polar residues" evidence="11">
    <location>
        <begin position="484"/>
        <end position="498"/>
    </location>
</feature>
<feature type="compositionally biased region" description="Polar residues" evidence="11">
    <location>
        <begin position="511"/>
        <end position="533"/>
    </location>
</feature>
<evidence type="ECO:0000259" key="13">
    <source>
        <dbReference type="PROSITE" id="PS50016"/>
    </source>
</evidence>
<feature type="compositionally biased region" description="Polar residues" evidence="11">
    <location>
        <begin position="586"/>
        <end position="598"/>
    </location>
</feature>
<protein>
    <submittedName>
        <fullName evidence="17">Transcription intermediary factor 1-alpha-like</fullName>
    </submittedName>
</protein>
<feature type="compositionally biased region" description="Polar residues" evidence="11">
    <location>
        <begin position="892"/>
        <end position="908"/>
    </location>
</feature>
<feature type="region of interest" description="Disordered" evidence="11">
    <location>
        <begin position="824"/>
        <end position="1092"/>
    </location>
</feature>
<evidence type="ECO:0000256" key="4">
    <source>
        <dbReference type="ARBA" id="ARBA00022771"/>
    </source>
</evidence>
<dbReference type="PROSITE" id="PS01359">
    <property type="entry name" value="ZF_PHD_1"/>
    <property type="match status" value="1"/>
</dbReference>
<dbReference type="InterPro" id="IPR019787">
    <property type="entry name" value="Znf_PHD-finger"/>
</dbReference>
<evidence type="ECO:0000313" key="17">
    <source>
        <dbReference type="RefSeq" id="XP_022242916.1"/>
    </source>
</evidence>
<evidence type="ECO:0000259" key="14">
    <source>
        <dbReference type="PROSITE" id="PS50089"/>
    </source>
</evidence>
<dbReference type="PROSITE" id="PS50014">
    <property type="entry name" value="BROMODOMAIN_2"/>
    <property type="match status" value="1"/>
</dbReference>
<dbReference type="RefSeq" id="XP_022242916.1">
    <property type="nucleotide sequence ID" value="XM_022387208.1"/>
</dbReference>
<feature type="compositionally biased region" description="Polar residues" evidence="11">
    <location>
        <begin position="670"/>
        <end position="698"/>
    </location>
</feature>
<evidence type="ECO:0000256" key="3">
    <source>
        <dbReference type="ARBA" id="ARBA00022737"/>
    </source>
</evidence>
<evidence type="ECO:0000256" key="9">
    <source>
        <dbReference type="PROSITE-ProRule" id="PRU00024"/>
    </source>
</evidence>
<dbReference type="Pfam" id="PF00439">
    <property type="entry name" value="Bromodomain"/>
    <property type="match status" value="1"/>
</dbReference>
<dbReference type="GeneID" id="106460471"/>
<organism evidence="16 17">
    <name type="scientific">Limulus polyphemus</name>
    <name type="common">Atlantic horseshoe crab</name>
    <dbReference type="NCBI Taxonomy" id="6850"/>
    <lineage>
        <taxon>Eukaryota</taxon>
        <taxon>Metazoa</taxon>
        <taxon>Ecdysozoa</taxon>
        <taxon>Arthropoda</taxon>
        <taxon>Chelicerata</taxon>
        <taxon>Merostomata</taxon>
        <taxon>Xiphosura</taxon>
        <taxon>Limulidae</taxon>
        <taxon>Limulus</taxon>
    </lineage>
</organism>
<feature type="compositionally biased region" description="Basic and acidic residues" evidence="11">
    <location>
        <begin position="1073"/>
        <end position="1092"/>
    </location>
</feature>
<dbReference type="CDD" id="cd05502">
    <property type="entry name" value="Bromo_tif1_like"/>
    <property type="match status" value="1"/>
</dbReference>
<dbReference type="CDD" id="cd19805">
    <property type="entry name" value="Bbox1_TIF1"/>
    <property type="match status" value="1"/>
</dbReference>
<dbReference type="CDD" id="cd19775">
    <property type="entry name" value="Bbox2_TIF1_C-VI"/>
    <property type="match status" value="1"/>
</dbReference>
<dbReference type="Proteomes" id="UP000694941">
    <property type="component" value="Unplaced"/>
</dbReference>
<dbReference type="InterPro" id="IPR001487">
    <property type="entry name" value="Bromodomain"/>
</dbReference>
<keyword evidence="6" id="KW-0175">Coiled coil</keyword>
<feature type="compositionally biased region" description="Basic and acidic residues" evidence="11">
    <location>
        <begin position="1374"/>
        <end position="1393"/>
    </location>
</feature>
<dbReference type="InterPro" id="IPR000315">
    <property type="entry name" value="Znf_B-box"/>
</dbReference>
<evidence type="ECO:0000259" key="12">
    <source>
        <dbReference type="PROSITE" id="PS50014"/>
    </source>
</evidence>
<dbReference type="SUPFAM" id="SSF47370">
    <property type="entry name" value="Bromodomain"/>
    <property type="match status" value="1"/>
</dbReference>
<dbReference type="SUPFAM" id="SSF57845">
    <property type="entry name" value="B-box zinc-binding domain"/>
    <property type="match status" value="1"/>
</dbReference>
<dbReference type="InterPro" id="IPR013083">
    <property type="entry name" value="Znf_RING/FYVE/PHD"/>
</dbReference>
<dbReference type="SUPFAM" id="SSF57903">
    <property type="entry name" value="FYVE/PHD zinc finger"/>
    <property type="match status" value="1"/>
</dbReference>
<dbReference type="InterPro" id="IPR001841">
    <property type="entry name" value="Znf_RING"/>
</dbReference>
<feature type="compositionally biased region" description="Basic and acidic residues" evidence="11">
    <location>
        <begin position="973"/>
        <end position="1036"/>
    </location>
</feature>
<dbReference type="PANTHER" id="PTHR45915">
    <property type="entry name" value="TRANSCRIPTION INTERMEDIARY FACTOR"/>
    <property type="match status" value="1"/>
</dbReference>
<keyword evidence="16" id="KW-1185">Reference proteome</keyword>
<feature type="domain" description="B box-type" evidence="15">
    <location>
        <begin position="110"/>
        <end position="157"/>
    </location>
</feature>
<feature type="region of interest" description="Disordered" evidence="11">
    <location>
        <begin position="1369"/>
        <end position="1400"/>
    </location>
</feature>
<feature type="compositionally biased region" description="Low complexity" evidence="11">
    <location>
        <begin position="599"/>
        <end position="613"/>
    </location>
</feature>
<evidence type="ECO:0000259" key="15">
    <source>
        <dbReference type="PROSITE" id="PS50119"/>
    </source>
</evidence>
<dbReference type="Pfam" id="PF00643">
    <property type="entry name" value="zf-B_box"/>
    <property type="match status" value="2"/>
</dbReference>
<feature type="compositionally biased region" description="Basic and acidic residues" evidence="11">
    <location>
        <begin position="925"/>
        <end position="963"/>
    </location>
</feature>
<evidence type="ECO:0000256" key="10">
    <source>
        <dbReference type="PROSITE-ProRule" id="PRU00035"/>
    </source>
</evidence>
<dbReference type="Gene3D" id="3.30.40.10">
    <property type="entry name" value="Zinc/RING finger domain, C3HC4 (zinc finger)"/>
    <property type="match status" value="2"/>
</dbReference>
<dbReference type="SMART" id="SM00502">
    <property type="entry name" value="BBC"/>
    <property type="match status" value="1"/>
</dbReference>
<keyword evidence="7 10" id="KW-0103">Bromodomain</keyword>
<dbReference type="CDD" id="cd15541">
    <property type="entry name" value="PHD_TIF1_like"/>
    <property type="match status" value="1"/>
</dbReference>
<dbReference type="PROSITE" id="PS50089">
    <property type="entry name" value="ZF_RING_2"/>
    <property type="match status" value="1"/>
</dbReference>
<evidence type="ECO:0000256" key="11">
    <source>
        <dbReference type="SAM" id="MobiDB-lite"/>
    </source>
</evidence>
<accession>A0ABM1SH11</accession>
<dbReference type="InterPro" id="IPR019786">
    <property type="entry name" value="Zinc_finger_PHD-type_CS"/>
</dbReference>
<dbReference type="PROSITE" id="PS50016">
    <property type="entry name" value="ZF_PHD_2"/>
    <property type="match status" value="1"/>
</dbReference>
<feature type="region of interest" description="Disordered" evidence="11">
    <location>
        <begin position="511"/>
        <end position="711"/>
    </location>
</feature>
<name>A0ABM1SH11_LIMPO</name>
<evidence type="ECO:0000256" key="5">
    <source>
        <dbReference type="ARBA" id="ARBA00022833"/>
    </source>
</evidence>
<keyword evidence="5" id="KW-0862">Zinc</keyword>
<feature type="compositionally biased region" description="Basic and acidic residues" evidence="11">
    <location>
        <begin position="825"/>
        <end position="844"/>
    </location>
</feature>
<dbReference type="InterPro" id="IPR036427">
    <property type="entry name" value="Bromodomain-like_sf"/>
</dbReference>
<evidence type="ECO:0000256" key="7">
    <source>
        <dbReference type="ARBA" id="ARBA00023117"/>
    </source>
</evidence>